<dbReference type="InterPro" id="IPR000917">
    <property type="entry name" value="Sulfatase_N"/>
</dbReference>
<protein>
    <recommendedName>
        <fullName evidence="1">Sulfatase N-terminal domain-containing protein</fullName>
    </recommendedName>
</protein>
<accession>A0A7C4BBM1</accession>
<dbReference type="Pfam" id="PF00884">
    <property type="entry name" value="Sulfatase"/>
    <property type="match status" value="1"/>
</dbReference>
<reference evidence="2" key="1">
    <citation type="journal article" date="2020" name="mSystems">
        <title>Genome- and Community-Level Interaction Insights into Carbon Utilization and Element Cycling Functions of Hydrothermarchaeota in Hydrothermal Sediment.</title>
        <authorList>
            <person name="Zhou Z."/>
            <person name="Liu Y."/>
            <person name="Xu W."/>
            <person name="Pan J."/>
            <person name="Luo Z.H."/>
            <person name="Li M."/>
        </authorList>
    </citation>
    <scope>NUCLEOTIDE SEQUENCE [LARGE SCALE GENOMIC DNA]</scope>
    <source>
        <strain evidence="2">SpSt-732</strain>
    </source>
</reference>
<gene>
    <name evidence="2" type="ORF">ENV14_03400</name>
</gene>
<sequence>MNERRYNVILIVSDTFRFDLLTGFRVRNRVARVPRLSRFASEYIVFSRAYTASFPTVPHRHDLSISRFTFSGWEPLPRDEATLPMTLKNVWLYGHVDC</sequence>
<dbReference type="Gene3D" id="3.40.720.10">
    <property type="entry name" value="Alkaline Phosphatase, subunit A"/>
    <property type="match status" value="1"/>
</dbReference>
<dbReference type="InterPro" id="IPR017850">
    <property type="entry name" value="Alkaline_phosphatase_core_sf"/>
</dbReference>
<evidence type="ECO:0000313" key="2">
    <source>
        <dbReference type="EMBL" id="HGI87421.1"/>
    </source>
</evidence>
<comment type="caution">
    <text evidence="2">The sequence shown here is derived from an EMBL/GenBank/DDBJ whole genome shotgun (WGS) entry which is preliminary data.</text>
</comment>
<organism evidence="2">
    <name type="scientific">Ignisphaera aggregans</name>
    <dbReference type="NCBI Taxonomy" id="334771"/>
    <lineage>
        <taxon>Archaea</taxon>
        <taxon>Thermoproteota</taxon>
        <taxon>Thermoprotei</taxon>
        <taxon>Desulfurococcales</taxon>
        <taxon>Desulfurococcaceae</taxon>
        <taxon>Ignisphaera</taxon>
    </lineage>
</organism>
<proteinExistence type="predicted"/>
<dbReference type="SUPFAM" id="SSF53649">
    <property type="entry name" value="Alkaline phosphatase-like"/>
    <property type="match status" value="1"/>
</dbReference>
<name>A0A7C4BBM1_9CREN</name>
<evidence type="ECO:0000259" key="1">
    <source>
        <dbReference type="Pfam" id="PF00884"/>
    </source>
</evidence>
<dbReference type="EMBL" id="DTFF01000028">
    <property type="protein sequence ID" value="HGI87421.1"/>
    <property type="molecule type" value="Genomic_DNA"/>
</dbReference>
<feature type="domain" description="Sulfatase N-terminal" evidence="1">
    <location>
        <begin position="7"/>
        <end position="88"/>
    </location>
</feature>
<dbReference type="AlphaFoldDB" id="A0A7C4BBM1"/>